<organism evidence="2 3">
    <name type="scientific">Roseiconus lacunae</name>
    <dbReference type="NCBI Taxonomy" id="2605694"/>
    <lineage>
        <taxon>Bacteria</taxon>
        <taxon>Pseudomonadati</taxon>
        <taxon>Planctomycetota</taxon>
        <taxon>Planctomycetia</taxon>
        <taxon>Pirellulales</taxon>
        <taxon>Pirellulaceae</taxon>
        <taxon>Roseiconus</taxon>
    </lineage>
</organism>
<sequence length="166" mass="18692">MSTIDYIRRSLQTSRNLTLALIDDLKDAPMQVPTTNGGNPPIWILGHLTYGEANIVESIIEGKPNPLLSWDATFGAGKEPSTELESYPPWDELRATFETVREKTLALLDRLDDADLAKPVKKCPEGREDFFGTIEQCMMVLTLHPLMHYGQLTDSRRVLGRAPLRR</sequence>
<proteinExistence type="predicted"/>
<reference evidence="2 3" key="1">
    <citation type="submission" date="2023-06" db="EMBL/GenBank/DDBJ databases">
        <title>Roseiconus lacunae JC819 isolated from Gulf of Mannar region, Tamil Nadu.</title>
        <authorList>
            <person name="Pk S."/>
            <person name="Ch S."/>
            <person name="Ch V.R."/>
        </authorList>
    </citation>
    <scope>NUCLEOTIDE SEQUENCE [LARGE SCALE GENOMIC DNA]</scope>
    <source>
        <strain evidence="2 3">JC819</strain>
    </source>
</reference>
<dbReference type="Gene3D" id="1.20.120.450">
    <property type="entry name" value="dinb family like domain"/>
    <property type="match status" value="1"/>
</dbReference>
<dbReference type="InterPro" id="IPR034660">
    <property type="entry name" value="DinB/YfiT-like"/>
</dbReference>
<gene>
    <name evidence="2" type="ORF">QTN89_11700</name>
</gene>
<evidence type="ECO:0000259" key="1">
    <source>
        <dbReference type="Pfam" id="PF12867"/>
    </source>
</evidence>
<dbReference type="Proteomes" id="UP001239462">
    <property type="component" value="Unassembled WGS sequence"/>
</dbReference>
<keyword evidence="3" id="KW-1185">Reference proteome</keyword>
<dbReference type="Pfam" id="PF12867">
    <property type="entry name" value="DinB_2"/>
    <property type="match status" value="1"/>
</dbReference>
<comment type="caution">
    <text evidence="2">The sequence shown here is derived from an EMBL/GenBank/DDBJ whole genome shotgun (WGS) entry which is preliminary data.</text>
</comment>
<accession>A0ABT7PHY0</accession>
<dbReference type="RefSeq" id="WP_289163712.1">
    <property type="nucleotide sequence ID" value="NZ_JASZZN010000007.1"/>
</dbReference>
<feature type="domain" description="DinB-like" evidence="1">
    <location>
        <begin position="11"/>
        <end position="152"/>
    </location>
</feature>
<protein>
    <submittedName>
        <fullName evidence="2">DinB family protein</fullName>
    </submittedName>
</protein>
<dbReference type="EMBL" id="JASZZN010000007">
    <property type="protein sequence ID" value="MDM4016100.1"/>
    <property type="molecule type" value="Genomic_DNA"/>
</dbReference>
<name>A0ABT7PHY0_9BACT</name>
<dbReference type="InterPro" id="IPR024775">
    <property type="entry name" value="DinB-like"/>
</dbReference>
<dbReference type="SUPFAM" id="SSF109854">
    <property type="entry name" value="DinB/YfiT-like putative metalloenzymes"/>
    <property type="match status" value="1"/>
</dbReference>
<evidence type="ECO:0000313" key="2">
    <source>
        <dbReference type="EMBL" id="MDM4016100.1"/>
    </source>
</evidence>
<evidence type="ECO:0000313" key="3">
    <source>
        <dbReference type="Proteomes" id="UP001239462"/>
    </source>
</evidence>